<accession>A0A2N8SPT3</accession>
<comment type="caution">
    <text evidence="2">The sequence shown here is derived from an EMBL/GenBank/DDBJ whole genome shotgun (WGS) entry which is preliminary data.</text>
</comment>
<protein>
    <recommendedName>
        <fullName evidence="1">TniQ domain-containing protein</fullName>
    </recommendedName>
</protein>
<name>A0A2N8SPT3_STUST</name>
<evidence type="ECO:0000313" key="3">
    <source>
        <dbReference type="Proteomes" id="UP000236023"/>
    </source>
</evidence>
<dbReference type="EMBL" id="POUT01000025">
    <property type="protein sequence ID" value="PNG04493.1"/>
    <property type="molecule type" value="Genomic_DNA"/>
</dbReference>
<dbReference type="Pfam" id="PF06527">
    <property type="entry name" value="TniQ"/>
    <property type="match status" value="1"/>
</dbReference>
<proteinExistence type="predicted"/>
<gene>
    <name evidence="2" type="ORF">CXK94_22075</name>
</gene>
<dbReference type="Proteomes" id="UP000236023">
    <property type="component" value="Unassembled WGS sequence"/>
</dbReference>
<evidence type="ECO:0000313" key="2">
    <source>
        <dbReference type="EMBL" id="PNG04493.1"/>
    </source>
</evidence>
<feature type="domain" description="TniQ" evidence="1">
    <location>
        <begin position="8"/>
        <end position="134"/>
    </location>
</feature>
<evidence type="ECO:0000259" key="1">
    <source>
        <dbReference type="Pfam" id="PF06527"/>
    </source>
</evidence>
<organism evidence="2 3">
    <name type="scientific">Stutzerimonas stutzeri</name>
    <name type="common">Pseudomonas stutzeri</name>
    <dbReference type="NCBI Taxonomy" id="316"/>
    <lineage>
        <taxon>Bacteria</taxon>
        <taxon>Pseudomonadati</taxon>
        <taxon>Pseudomonadota</taxon>
        <taxon>Gammaproteobacteria</taxon>
        <taxon>Pseudomonadales</taxon>
        <taxon>Pseudomonadaceae</taxon>
        <taxon>Stutzerimonas</taxon>
    </lineage>
</organism>
<dbReference type="InterPro" id="IPR009492">
    <property type="entry name" value="TniQ"/>
</dbReference>
<reference evidence="2 3" key="1">
    <citation type="submission" date="2018-01" db="EMBL/GenBank/DDBJ databases">
        <title>Denitrification phenotypes of diverse strains of Pseudomonas stutzeri.</title>
        <authorList>
            <person name="Milligan D.A."/>
            <person name="Bergaust L."/>
            <person name="Bakken L.R."/>
            <person name="Frostegard A."/>
        </authorList>
    </citation>
    <scope>NUCLEOTIDE SEQUENCE [LARGE SCALE GENOMIC DNA]</scope>
    <source>
        <strain evidence="2 3">24a75</strain>
    </source>
</reference>
<dbReference type="RefSeq" id="WP_102895886.1">
    <property type="nucleotide sequence ID" value="NZ_POUT01000025.1"/>
</dbReference>
<sequence>MTEPKLLPVRLRPEPGEHFSAYLLRLAIANGRGSVRELFSTLKIKGPRAQNHQSSDNIATIAEWLGLSSDQLNTLIVKDETLAHVTPYDSMRIYRNLELRVPRVCTACLKDGRKIPMYFGHLPFTHCYEHGHELIHYCPHCNGALSWSEELLEGRCPSCELVLEDSTIPARLPAYAAGLHAQLSDPLGLNYFIRDLLLALQCVLDPMNSDLSARERPPMETGCWPDLLDQAYTLLTEQTTMLSWANACRNHRAACAAIGSSAVYLPIDALKSRLTLTWPLRDFECNSDHPHDEQNQEDSFSLTPVDHRQLSQVLGCEPAEIMALLEYSALQGYSGHRSVRDARFDLLALANQINDLSLANGASVQLIDMAHAARIAFVHGGHLGHVLVGILKKEIPFRPDSNRGSLLERGNVGLEGLLAWMHKHLASQNDTHFTLSQTIAITGMTEQEITRACALGLIKPLGWKRGLSFLGGDLSQLLADYVSIKRWSKISGIRAPLAELQASHFEAPIEGVLYRRTEELAGR</sequence>
<dbReference type="AlphaFoldDB" id="A0A2N8SPT3"/>